<protein>
    <recommendedName>
        <fullName evidence="1">Transcriptional regulator MraZ</fullName>
    </recommendedName>
</protein>
<dbReference type="Pfam" id="PF02381">
    <property type="entry name" value="MraZ"/>
    <property type="match status" value="2"/>
</dbReference>
<dbReference type="GO" id="GO:0003700">
    <property type="term" value="F:DNA-binding transcription factor activity"/>
    <property type="evidence" value="ECO:0007669"/>
    <property type="project" value="InterPro"/>
</dbReference>
<keyword evidence="5" id="KW-0238">DNA-binding</keyword>
<dbReference type="InterPro" id="IPR037914">
    <property type="entry name" value="SpoVT-AbrB_sf"/>
</dbReference>
<dbReference type="EMBL" id="CAEZSH010000008">
    <property type="protein sequence ID" value="CAB4531923.1"/>
    <property type="molecule type" value="Genomic_DNA"/>
</dbReference>
<dbReference type="CDD" id="cd16320">
    <property type="entry name" value="MraZ_N"/>
    <property type="match status" value="1"/>
</dbReference>
<dbReference type="GO" id="GO:0000976">
    <property type="term" value="F:transcription cis-regulatory region binding"/>
    <property type="evidence" value="ECO:0007669"/>
    <property type="project" value="TreeGrafter"/>
</dbReference>
<dbReference type="Gene3D" id="3.40.1550.20">
    <property type="entry name" value="Transcriptional regulator MraZ domain"/>
    <property type="match status" value="1"/>
</dbReference>
<evidence type="ECO:0000259" key="7">
    <source>
        <dbReference type="PROSITE" id="PS51740"/>
    </source>
</evidence>
<evidence type="ECO:0000256" key="3">
    <source>
        <dbReference type="ARBA" id="ARBA00022737"/>
    </source>
</evidence>
<dbReference type="InterPro" id="IPR020603">
    <property type="entry name" value="MraZ_dom"/>
</dbReference>
<reference evidence="8" key="1">
    <citation type="submission" date="2020-05" db="EMBL/GenBank/DDBJ databases">
        <authorList>
            <person name="Chiriac C."/>
            <person name="Salcher M."/>
            <person name="Ghai R."/>
            <person name="Kavagutti S V."/>
        </authorList>
    </citation>
    <scope>NUCLEOTIDE SEQUENCE</scope>
</reference>
<dbReference type="PANTHER" id="PTHR34701:SF1">
    <property type="entry name" value="TRANSCRIPTIONAL REGULATOR MRAZ"/>
    <property type="match status" value="1"/>
</dbReference>
<dbReference type="InterPro" id="IPR007159">
    <property type="entry name" value="SpoVT-AbrB_dom"/>
</dbReference>
<evidence type="ECO:0000256" key="6">
    <source>
        <dbReference type="ARBA" id="ARBA00023163"/>
    </source>
</evidence>
<proteinExistence type="inferred from homology"/>
<evidence type="ECO:0000256" key="2">
    <source>
        <dbReference type="ARBA" id="ARBA00022490"/>
    </source>
</evidence>
<organism evidence="8">
    <name type="scientific">freshwater metagenome</name>
    <dbReference type="NCBI Taxonomy" id="449393"/>
    <lineage>
        <taxon>unclassified sequences</taxon>
        <taxon>metagenomes</taxon>
        <taxon>ecological metagenomes</taxon>
    </lineage>
</organism>
<dbReference type="SUPFAM" id="SSF89447">
    <property type="entry name" value="AbrB/MazE/MraZ-like"/>
    <property type="match status" value="1"/>
</dbReference>
<keyword evidence="3" id="KW-0677">Repeat</keyword>
<evidence type="ECO:0000256" key="5">
    <source>
        <dbReference type="ARBA" id="ARBA00023125"/>
    </source>
</evidence>
<evidence type="ECO:0000313" key="8">
    <source>
        <dbReference type="EMBL" id="CAB4531923.1"/>
    </source>
</evidence>
<evidence type="ECO:0000256" key="4">
    <source>
        <dbReference type="ARBA" id="ARBA00023015"/>
    </source>
</evidence>
<dbReference type="EMBL" id="CAEZUW010000003">
    <property type="protein sequence ID" value="CAB4604619.1"/>
    <property type="molecule type" value="Genomic_DNA"/>
</dbReference>
<dbReference type="CDD" id="cd16321">
    <property type="entry name" value="MraZ_C"/>
    <property type="match status" value="1"/>
</dbReference>
<dbReference type="InterPro" id="IPR035642">
    <property type="entry name" value="MraZ_N"/>
</dbReference>
<evidence type="ECO:0000256" key="1">
    <source>
        <dbReference type="ARBA" id="ARBA00013860"/>
    </source>
</evidence>
<dbReference type="InterPro" id="IPR003444">
    <property type="entry name" value="MraZ"/>
</dbReference>
<dbReference type="AlphaFoldDB" id="A0A6J6B0R2"/>
<gene>
    <name evidence="8" type="ORF">UFOPK1410_00144</name>
    <name evidence="9" type="ORF">UFOPK1855_00035</name>
</gene>
<dbReference type="PANTHER" id="PTHR34701">
    <property type="entry name" value="TRANSCRIPTIONAL REGULATOR MRAZ"/>
    <property type="match status" value="1"/>
</dbReference>
<accession>A0A6J6B0R2</accession>
<keyword evidence="4" id="KW-0805">Transcription regulation</keyword>
<sequence length="143" mass="16064">MFSGTFEPKLDEKGRMILPAKLRDLFQGGLFITKGQEGCLYVYTVGYFNELVENIDAASLTNAAQRSYLRLFLAGASNELPDRQGRININPALRKYAGLGRDLTLIGVRSHLEIWDTEAWNKYQEAEEAAFSNRDGEVIPGIF</sequence>
<name>A0A6J6B0R2_9ZZZZ</name>
<feature type="domain" description="SpoVT-AbrB" evidence="7">
    <location>
        <begin position="5"/>
        <end position="47"/>
    </location>
</feature>
<dbReference type="GO" id="GO:2000143">
    <property type="term" value="P:negative regulation of DNA-templated transcription initiation"/>
    <property type="evidence" value="ECO:0007669"/>
    <property type="project" value="TreeGrafter"/>
</dbReference>
<dbReference type="PROSITE" id="PS51740">
    <property type="entry name" value="SPOVT_ABRB"/>
    <property type="match status" value="2"/>
</dbReference>
<dbReference type="HAMAP" id="MF_01008">
    <property type="entry name" value="MraZ"/>
    <property type="match status" value="1"/>
</dbReference>
<dbReference type="InterPro" id="IPR038619">
    <property type="entry name" value="MraZ_sf"/>
</dbReference>
<feature type="domain" description="SpoVT-AbrB" evidence="7">
    <location>
        <begin position="76"/>
        <end position="119"/>
    </location>
</feature>
<evidence type="ECO:0000313" key="9">
    <source>
        <dbReference type="EMBL" id="CAB4604619.1"/>
    </source>
</evidence>
<keyword evidence="6" id="KW-0804">Transcription</keyword>
<dbReference type="NCBIfam" id="TIGR00242">
    <property type="entry name" value="division/cell wall cluster transcriptional repressor MraZ"/>
    <property type="match status" value="1"/>
</dbReference>
<dbReference type="InterPro" id="IPR035644">
    <property type="entry name" value="MraZ_C"/>
</dbReference>
<keyword evidence="2" id="KW-0963">Cytoplasm</keyword>